<dbReference type="InterPro" id="IPR001138">
    <property type="entry name" value="Zn2Cys6_DnaBD"/>
</dbReference>
<keyword evidence="8" id="KW-1185">Reference proteome</keyword>
<keyword evidence="3" id="KW-0804">Transcription</keyword>
<keyword evidence="1" id="KW-0805">Transcription regulation</keyword>
<dbReference type="SMART" id="SM00066">
    <property type="entry name" value="GAL4"/>
    <property type="match status" value="1"/>
</dbReference>
<evidence type="ECO:0000313" key="7">
    <source>
        <dbReference type="EMBL" id="KAF2255520.1"/>
    </source>
</evidence>
<dbReference type="CDD" id="cd00067">
    <property type="entry name" value="GAL4"/>
    <property type="match status" value="1"/>
</dbReference>
<dbReference type="GeneID" id="54573064"/>
<evidence type="ECO:0000256" key="5">
    <source>
        <dbReference type="SAM" id="MobiDB-lite"/>
    </source>
</evidence>
<evidence type="ECO:0000256" key="1">
    <source>
        <dbReference type="ARBA" id="ARBA00023015"/>
    </source>
</evidence>
<feature type="compositionally biased region" description="Polar residues" evidence="5">
    <location>
        <begin position="76"/>
        <end position="86"/>
    </location>
</feature>
<evidence type="ECO:0000256" key="4">
    <source>
        <dbReference type="ARBA" id="ARBA00023242"/>
    </source>
</evidence>
<dbReference type="RefSeq" id="XP_033690524.1">
    <property type="nucleotide sequence ID" value="XM_033819734.1"/>
</dbReference>
<feature type="region of interest" description="Disordered" evidence="5">
    <location>
        <begin position="66"/>
        <end position="86"/>
    </location>
</feature>
<dbReference type="OrthoDB" id="5069333at2759"/>
<evidence type="ECO:0000256" key="2">
    <source>
        <dbReference type="ARBA" id="ARBA00023125"/>
    </source>
</evidence>
<dbReference type="PROSITE" id="PS50048">
    <property type="entry name" value="ZN2_CY6_FUNGAL_2"/>
    <property type="match status" value="1"/>
</dbReference>
<evidence type="ECO:0000259" key="6">
    <source>
        <dbReference type="PROSITE" id="PS50048"/>
    </source>
</evidence>
<protein>
    <recommendedName>
        <fullName evidence="6">Zn(2)-C6 fungal-type domain-containing protein</fullName>
    </recommendedName>
</protein>
<dbReference type="PANTHER" id="PTHR31069">
    <property type="entry name" value="OLEATE-ACTIVATED TRANSCRIPTION FACTOR 1-RELATED"/>
    <property type="match status" value="1"/>
</dbReference>
<feature type="domain" description="Zn(2)-C6 fungal-type" evidence="6">
    <location>
        <begin position="12"/>
        <end position="42"/>
    </location>
</feature>
<dbReference type="PANTHER" id="PTHR31069:SF32">
    <property type="entry name" value="ARGININE METABOLISM REGULATION PROTEIN II"/>
    <property type="match status" value="1"/>
</dbReference>
<dbReference type="PROSITE" id="PS00463">
    <property type="entry name" value="ZN2_CY6_FUNGAL_1"/>
    <property type="match status" value="1"/>
</dbReference>
<dbReference type="SUPFAM" id="SSF57701">
    <property type="entry name" value="Zn2/Cys6 DNA-binding domain"/>
    <property type="match status" value="1"/>
</dbReference>
<dbReference type="InterPro" id="IPR050675">
    <property type="entry name" value="OAF3"/>
</dbReference>
<dbReference type="GO" id="GO:0000981">
    <property type="term" value="F:DNA-binding transcription factor activity, RNA polymerase II-specific"/>
    <property type="evidence" value="ECO:0007669"/>
    <property type="project" value="InterPro"/>
</dbReference>
<sequence length="246" mass="27306">MMPPTQETKHVACARCRDRKVKCDGGRPSCRRCQKNRARCQYIKGRKQQAKNEWIHLLRTFSFQPGKAHVTRNPAPRSSQPSYSQPTSICHAGCSTPSRLFAEGAAATLNNSSIADASNSFSSYGSTADEWNTACTAPTTDTDLLNPRLFTFNSMPTLCNTNYTSELLTTNGQVPIQMGISPLRPNTPVSQTSDATSSPYDAFQDQSYSYNDEFWNTESSSDALYWGREASSYPHRSQYSCYASTP</sequence>
<dbReference type="AlphaFoldDB" id="A0A6A6J0X6"/>
<evidence type="ECO:0000313" key="8">
    <source>
        <dbReference type="Proteomes" id="UP000800094"/>
    </source>
</evidence>
<keyword evidence="4" id="KW-0539">Nucleus</keyword>
<reference evidence="7" key="1">
    <citation type="journal article" date="2020" name="Stud. Mycol.">
        <title>101 Dothideomycetes genomes: a test case for predicting lifestyles and emergence of pathogens.</title>
        <authorList>
            <person name="Haridas S."/>
            <person name="Albert R."/>
            <person name="Binder M."/>
            <person name="Bloem J."/>
            <person name="Labutti K."/>
            <person name="Salamov A."/>
            <person name="Andreopoulos B."/>
            <person name="Baker S."/>
            <person name="Barry K."/>
            <person name="Bills G."/>
            <person name="Bluhm B."/>
            <person name="Cannon C."/>
            <person name="Castanera R."/>
            <person name="Culley D."/>
            <person name="Daum C."/>
            <person name="Ezra D."/>
            <person name="Gonzalez J."/>
            <person name="Henrissat B."/>
            <person name="Kuo A."/>
            <person name="Liang C."/>
            <person name="Lipzen A."/>
            <person name="Lutzoni F."/>
            <person name="Magnuson J."/>
            <person name="Mondo S."/>
            <person name="Nolan M."/>
            <person name="Ohm R."/>
            <person name="Pangilinan J."/>
            <person name="Park H.-J."/>
            <person name="Ramirez L."/>
            <person name="Alfaro M."/>
            <person name="Sun H."/>
            <person name="Tritt A."/>
            <person name="Yoshinaga Y."/>
            <person name="Zwiers L.-H."/>
            <person name="Turgeon B."/>
            <person name="Goodwin S."/>
            <person name="Spatafora J."/>
            <person name="Crous P."/>
            <person name="Grigoriev I."/>
        </authorList>
    </citation>
    <scope>NUCLEOTIDE SEQUENCE</scope>
    <source>
        <strain evidence="7">CBS 122368</strain>
    </source>
</reference>
<organism evidence="7 8">
    <name type="scientific">Trematosphaeria pertusa</name>
    <dbReference type="NCBI Taxonomy" id="390896"/>
    <lineage>
        <taxon>Eukaryota</taxon>
        <taxon>Fungi</taxon>
        <taxon>Dikarya</taxon>
        <taxon>Ascomycota</taxon>
        <taxon>Pezizomycotina</taxon>
        <taxon>Dothideomycetes</taxon>
        <taxon>Pleosporomycetidae</taxon>
        <taxon>Pleosporales</taxon>
        <taxon>Massarineae</taxon>
        <taxon>Trematosphaeriaceae</taxon>
        <taxon>Trematosphaeria</taxon>
    </lineage>
</organism>
<keyword evidence="2" id="KW-0238">DNA-binding</keyword>
<dbReference type="GO" id="GO:0008270">
    <property type="term" value="F:zinc ion binding"/>
    <property type="evidence" value="ECO:0007669"/>
    <property type="project" value="InterPro"/>
</dbReference>
<dbReference type="EMBL" id="ML987189">
    <property type="protein sequence ID" value="KAF2255520.1"/>
    <property type="molecule type" value="Genomic_DNA"/>
</dbReference>
<dbReference type="InterPro" id="IPR036864">
    <property type="entry name" value="Zn2-C6_fun-type_DNA-bd_sf"/>
</dbReference>
<dbReference type="Proteomes" id="UP000800094">
    <property type="component" value="Unassembled WGS sequence"/>
</dbReference>
<accession>A0A6A6J0X6</accession>
<proteinExistence type="predicted"/>
<gene>
    <name evidence="7" type="ORF">BU26DRAFT_1351</name>
</gene>
<dbReference type="GO" id="GO:0003677">
    <property type="term" value="F:DNA binding"/>
    <property type="evidence" value="ECO:0007669"/>
    <property type="project" value="UniProtKB-KW"/>
</dbReference>
<dbReference type="Pfam" id="PF00172">
    <property type="entry name" value="Zn_clus"/>
    <property type="match status" value="1"/>
</dbReference>
<name>A0A6A6J0X6_9PLEO</name>
<evidence type="ECO:0000256" key="3">
    <source>
        <dbReference type="ARBA" id="ARBA00023163"/>
    </source>
</evidence>
<dbReference type="Gene3D" id="4.10.240.10">
    <property type="entry name" value="Zn(2)-C6 fungal-type DNA-binding domain"/>
    <property type="match status" value="1"/>
</dbReference>